<organism evidence="2 3">
    <name type="scientific">Lagenidium giganteum</name>
    <dbReference type="NCBI Taxonomy" id="4803"/>
    <lineage>
        <taxon>Eukaryota</taxon>
        <taxon>Sar</taxon>
        <taxon>Stramenopiles</taxon>
        <taxon>Oomycota</taxon>
        <taxon>Peronosporomycetes</taxon>
        <taxon>Pythiales</taxon>
        <taxon>Pythiaceae</taxon>
    </lineage>
</organism>
<evidence type="ECO:0000313" key="3">
    <source>
        <dbReference type="Proteomes" id="UP001146120"/>
    </source>
</evidence>
<dbReference type="Proteomes" id="UP001146120">
    <property type="component" value="Unassembled WGS sequence"/>
</dbReference>
<protein>
    <submittedName>
        <fullName evidence="2">Uncharacterized protein</fullName>
    </submittedName>
</protein>
<evidence type="ECO:0000256" key="1">
    <source>
        <dbReference type="SAM" id="MobiDB-lite"/>
    </source>
</evidence>
<dbReference type="EMBL" id="DAKRPA010000033">
    <property type="protein sequence ID" value="DBA02310.1"/>
    <property type="molecule type" value="Genomic_DNA"/>
</dbReference>
<feature type="region of interest" description="Disordered" evidence="1">
    <location>
        <begin position="1"/>
        <end position="22"/>
    </location>
</feature>
<reference evidence="2" key="1">
    <citation type="submission" date="2022-11" db="EMBL/GenBank/DDBJ databases">
        <authorList>
            <person name="Morgan W.R."/>
            <person name="Tartar A."/>
        </authorList>
    </citation>
    <scope>NUCLEOTIDE SEQUENCE</scope>
    <source>
        <strain evidence="2">ARSEF 373</strain>
    </source>
</reference>
<proteinExistence type="predicted"/>
<comment type="caution">
    <text evidence="2">The sequence shown here is derived from an EMBL/GenBank/DDBJ whole genome shotgun (WGS) entry which is preliminary data.</text>
</comment>
<dbReference type="AlphaFoldDB" id="A0AAV2Z8S8"/>
<gene>
    <name evidence="2" type="ORF">N0F65_006185</name>
</gene>
<sequence length="71" mass="8467">MFLRRPGRTSIKGSARKEKKHKYTQYDYNKKLAVINSYQETGDMRATLTKVFGDISTLHHESKRKLVHRWE</sequence>
<reference evidence="2" key="2">
    <citation type="journal article" date="2023" name="Microbiol Resour">
        <title>Decontamination and Annotation of the Draft Genome Sequence of the Oomycete Lagenidium giganteum ARSEF 373.</title>
        <authorList>
            <person name="Morgan W.R."/>
            <person name="Tartar A."/>
        </authorList>
    </citation>
    <scope>NUCLEOTIDE SEQUENCE</scope>
    <source>
        <strain evidence="2">ARSEF 373</strain>
    </source>
</reference>
<evidence type="ECO:0000313" key="2">
    <source>
        <dbReference type="EMBL" id="DBA02310.1"/>
    </source>
</evidence>
<keyword evidence="3" id="KW-1185">Reference proteome</keyword>
<accession>A0AAV2Z8S8</accession>
<name>A0AAV2Z8S8_9STRA</name>